<accession>A0ACC1PH79</accession>
<organism evidence="1 2">
    <name type="scientific">Xylaria curta</name>
    <dbReference type="NCBI Taxonomy" id="42375"/>
    <lineage>
        <taxon>Eukaryota</taxon>
        <taxon>Fungi</taxon>
        <taxon>Dikarya</taxon>
        <taxon>Ascomycota</taxon>
        <taxon>Pezizomycotina</taxon>
        <taxon>Sordariomycetes</taxon>
        <taxon>Xylariomycetidae</taxon>
        <taxon>Xylariales</taxon>
        <taxon>Xylariaceae</taxon>
        <taxon>Xylaria</taxon>
    </lineage>
</organism>
<dbReference type="Proteomes" id="UP001143856">
    <property type="component" value="Unassembled WGS sequence"/>
</dbReference>
<evidence type="ECO:0000313" key="2">
    <source>
        <dbReference type="Proteomes" id="UP001143856"/>
    </source>
</evidence>
<evidence type="ECO:0000313" key="1">
    <source>
        <dbReference type="EMBL" id="KAJ2991606.1"/>
    </source>
</evidence>
<comment type="caution">
    <text evidence="1">The sequence shown here is derived from an EMBL/GenBank/DDBJ whole genome shotgun (WGS) entry which is preliminary data.</text>
</comment>
<dbReference type="EMBL" id="JAPDGR010000319">
    <property type="protein sequence ID" value="KAJ2991606.1"/>
    <property type="molecule type" value="Genomic_DNA"/>
</dbReference>
<protein>
    <submittedName>
        <fullName evidence="1">Uncharacterized protein</fullName>
    </submittedName>
</protein>
<gene>
    <name evidence="1" type="ORF">NUW58_g2454</name>
</gene>
<reference evidence="1" key="1">
    <citation type="submission" date="2022-10" db="EMBL/GenBank/DDBJ databases">
        <title>Genome Sequence of Xylaria curta.</title>
        <authorList>
            <person name="Buettner E."/>
        </authorList>
    </citation>
    <scope>NUCLEOTIDE SEQUENCE</scope>
    <source>
        <strain evidence="1">Babe10</strain>
    </source>
</reference>
<keyword evidence="2" id="KW-1185">Reference proteome</keyword>
<sequence length="543" mass="60211">MSSYTELLSYDIFEARADQLEFSTLDQIRLPYERARLVCQQIGMTVEDVVKLKPKFWEFFRHPIFARDSAMGTTLAIHWNLCIGTIGTYASRRPDLIPWLEKLINFDLCGEFLLTEIGRGLDARNLETTATLQSDGSFDLHTPSVAAAKAMPPTSPWAGVGRVGVVFARLMVNGADHGVKTFIVHLSNEKELSPGVTSQLLPKRCGSKALDHALTSFTHVRLGPESLLGSLSRAEDQRTDFFRQIHRVPTGTLSLSMANIPALKFPTQYRPILDAVVQSQAYGVFADEAIAVFLDTKLPMEVRHGVAVCFKTAVGTDTQTSINELAERCGWQGLFGYNGIIEMALALRGNAVAEGDYTVLCIRLVSEILLERYQLPEPRMKACPLARHEAGIWQEARDMMASLGNRNHRSEEFNAHLLPRCRDLVKATGHRMAYEAAASSGKLTAEALDLFKSTCMKADLSWYCQFEGLNRNEFHAKDTMAAKAALPLLREFLNPNGASSQDGTIGAAVAPIMDEKLWGEFVHNLPTFTPTTTIDIDPPAYWP</sequence>
<name>A0ACC1PH79_9PEZI</name>
<proteinExistence type="predicted"/>